<evidence type="ECO:0000313" key="2">
    <source>
        <dbReference type="EnsemblMetazoa" id="GBRI038207-PA"/>
    </source>
</evidence>
<dbReference type="VEuPathDB" id="VectorBase:GBRI038207"/>
<sequence length="159" mass="17435">MRNLVPVAHLECEVYKCLEELCDSGLVRRTFIPDGESSSSNSSRSDPHYSIWVNEISTNIPENEVNVPDYGFNSQNSILVASIAPNTENFTNVAEGEVSTSEGSSVNKSTEKNNLAALSDEIGASSEDPNDCIFTDNNDKVPLPMPIKVEHQMEPTKEN</sequence>
<name>A0A1A9WZ98_9MUSC</name>
<evidence type="ECO:0000313" key="3">
    <source>
        <dbReference type="Proteomes" id="UP000091820"/>
    </source>
</evidence>
<feature type="region of interest" description="Disordered" evidence="1">
    <location>
        <begin position="121"/>
        <end position="159"/>
    </location>
</feature>
<dbReference type="EnsemblMetazoa" id="GBRI038207-RA">
    <property type="protein sequence ID" value="GBRI038207-PA"/>
    <property type="gene ID" value="GBRI038207"/>
</dbReference>
<keyword evidence="3" id="KW-1185">Reference proteome</keyword>
<dbReference type="AlphaFoldDB" id="A0A1A9WZ98"/>
<proteinExistence type="predicted"/>
<reference evidence="3" key="1">
    <citation type="submission" date="2014-03" db="EMBL/GenBank/DDBJ databases">
        <authorList>
            <person name="Aksoy S."/>
            <person name="Warren W."/>
            <person name="Wilson R.K."/>
        </authorList>
    </citation>
    <scope>NUCLEOTIDE SEQUENCE [LARGE SCALE GENOMIC DNA]</scope>
    <source>
        <strain evidence="3">IAEA</strain>
    </source>
</reference>
<accession>A0A1A9WZ98</accession>
<dbReference type="Proteomes" id="UP000091820">
    <property type="component" value="Unassembled WGS sequence"/>
</dbReference>
<protein>
    <submittedName>
        <fullName evidence="2">Uncharacterized protein</fullName>
    </submittedName>
</protein>
<organism evidence="2 3">
    <name type="scientific">Glossina brevipalpis</name>
    <dbReference type="NCBI Taxonomy" id="37001"/>
    <lineage>
        <taxon>Eukaryota</taxon>
        <taxon>Metazoa</taxon>
        <taxon>Ecdysozoa</taxon>
        <taxon>Arthropoda</taxon>
        <taxon>Hexapoda</taxon>
        <taxon>Insecta</taxon>
        <taxon>Pterygota</taxon>
        <taxon>Neoptera</taxon>
        <taxon>Endopterygota</taxon>
        <taxon>Diptera</taxon>
        <taxon>Brachycera</taxon>
        <taxon>Muscomorpha</taxon>
        <taxon>Hippoboscoidea</taxon>
        <taxon>Glossinidae</taxon>
        <taxon>Glossina</taxon>
    </lineage>
</organism>
<evidence type="ECO:0000256" key="1">
    <source>
        <dbReference type="SAM" id="MobiDB-lite"/>
    </source>
</evidence>
<reference evidence="2" key="2">
    <citation type="submission" date="2020-05" db="UniProtKB">
        <authorList>
            <consortium name="EnsemblMetazoa"/>
        </authorList>
    </citation>
    <scope>IDENTIFICATION</scope>
    <source>
        <strain evidence="2">IAEA</strain>
    </source>
</reference>
<feature type="compositionally biased region" description="Basic and acidic residues" evidence="1">
    <location>
        <begin position="148"/>
        <end position="159"/>
    </location>
</feature>